<reference evidence="7" key="1">
    <citation type="submission" date="2023-10" db="EMBL/GenBank/DDBJ databases">
        <authorList>
            <person name="Domelevo Entfellner J.-B."/>
        </authorList>
    </citation>
    <scope>NUCLEOTIDE SEQUENCE</scope>
</reference>
<keyword evidence="8" id="KW-1185">Reference proteome</keyword>
<dbReference type="GO" id="GO:0005634">
    <property type="term" value="C:nucleus"/>
    <property type="evidence" value="ECO:0007669"/>
    <property type="project" value="UniProtKB-SubCell"/>
</dbReference>
<dbReference type="PROSITE" id="PS51879">
    <property type="entry name" value="RST"/>
    <property type="match status" value="1"/>
</dbReference>
<dbReference type="GO" id="GO:0003950">
    <property type="term" value="F:NAD+ poly-ADP-ribosyltransferase activity"/>
    <property type="evidence" value="ECO:0007669"/>
    <property type="project" value="InterPro"/>
</dbReference>
<dbReference type="EMBL" id="OY731399">
    <property type="protein sequence ID" value="CAJ1931086.1"/>
    <property type="molecule type" value="Genomic_DNA"/>
</dbReference>
<evidence type="ECO:0008006" key="9">
    <source>
        <dbReference type="Google" id="ProtNLM"/>
    </source>
</evidence>
<dbReference type="InterPro" id="IPR012317">
    <property type="entry name" value="Poly(ADP-ribose)pol_cat_dom"/>
</dbReference>
<evidence type="ECO:0000256" key="1">
    <source>
        <dbReference type="ARBA" id="ARBA00004123"/>
    </source>
</evidence>
<dbReference type="InterPro" id="IPR044964">
    <property type="entry name" value="RCD1/SRO1-5"/>
</dbReference>
<dbReference type="Pfam" id="PF23467">
    <property type="entry name" value="WWE_5"/>
    <property type="match status" value="1"/>
</dbReference>
<dbReference type="Proteomes" id="UP001189624">
    <property type="component" value="Chromosome 2"/>
</dbReference>
<dbReference type="InterPro" id="IPR057823">
    <property type="entry name" value="WWE_RCD1"/>
</dbReference>
<keyword evidence="3" id="KW-0346">Stress response</keyword>
<evidence type="ECO:0000313" key="8">
    <source>
        <dbReference type="Proteomes" id="UP001189624"/>
    </source>
</evidence>
<sequence>MGLLGKGVVVRTAESSEGKRLHQYGCTLLAWFLPNPAIRRLNHIRGSDLVDRGWDWLCSVFELILMFFPSRADSGKSMLSVHTTFMHGWLTKLVRQGQLKPQLSTTWAICPEMEVKTAKALDRIALKLKRKRATQYAAHMCGASQPTDGVVKRIKLGEYRKKIANAGSHIGKSLSNRFLSYKKSGRPTQLMFYKDGEWVDFPNNILDLVRKDLEIKKSVVEVELNGYHMVLNFFHMYKLDLKTGLQQPMAWIDEAGGCFFPEVYAAYDEEPYNLYKQYSGKSTESYDSNEIKLQLEIEINGLDQWKLRECSEESNSLVKGIRIDTKQDCCPYDVEVENSINKKDCEIVGESIQQNQDIDLDAYTESVYGKLDLDSVQKMFLNGMNNNGITNSHIVGIDQCSGASMQSRWELFQKQAEITKNCRGDANIQYAWLASSKGELSTMMEYGLGHCRLSASKCTYGNGVNLAAVNCPGTSARYCDVDENGGRYLVLCRVIMGNMEILRPGTGQFQPSSCEYDNGVDDIQCPRNYVVWTMNMNTHIYPEFVVSFKVSFDAEGLFRGTERKNNVSGVKTACHDTKGLLQLDTCAVVKGTAAPRGPTSPWLPFPLLFAAIRNKVPPKDMELLRRHYEQFRSKQISRGDFVKMLRLIAGDPLLKLAMTQLQLKIQSNVESIDSNKMDIS</sequence>
<dbReference type="InterPro" id="IPR022003">
    <property type="entry name" value="RST"/>
</dbReference>
<dbReference type="PROSITE" id="PS51059">
    <property type="entry name" value="PARP_CATALYTIC"/>
    <property type="match status" value="1"/>
</dbReference>
<gene>
    <name evidence="7" type="ORF">AYBTSS11_LOCUS5056</name>
</gene>
<dbReference type="PANTHER" id="PTHR32263:SF5">
    <property type="entry name" value="INACTIVE POLY [ADP-RIBOSE] POLYMERASE SRO1-RELATED"/>
    <property type="match status" value="1"/>
</dbReference>
<dbReference type="AlphaFoldDB" id="A0AA86VC80"/>
<evidence type="ECO:0000259" key="6">
    <source>
        <dbReference type="PROSITE" id="PS51879"/>
    </source>
</evidence>
<accession>A0AA86VC80</accession>
<organism evidence="7 8">
    <name type="scientific">Sphenostylis stenocarpa</name>
    <dbReference type="NCBI Taxonomy" id="92480"/>
    <lineage>
        <taxon>Eukaryota</taxon>
        <taxon>Viridiplantae</taxon>
        <taxon>Streptophyta</taxon>
        <taxon>Embryophyta</taxon>
        <taxon>Tracheophyta</taxon>
        <taxon>Spermatophyta</taxon>
        <taxon>Magnoliopsida</taxon>
        <taxon>eudicotyledons</taxon>
        <taxon>Gunneridae</taxon>
        <taxon>Pentapetalae</taxon>
        <taxon>rosids</taxon>
        <taxon>fabids</taxon>
        <taxon>Fabales</taxon>
        <taxon>Fabaceae</taxon>
        <taxon>Papilionoideae</taxon>
        <taxon>50 kb inversion clade</taxon>
        <taxon>NPAAA clade</taxon>
        <taxon>indigoferoid/millettioid clade</taxon>
        <taxon>Phaseoleae</taxon>
        <taxon>Sphenostylis</taxon>
    </lineage>
</organism>
<dbReference type="PANTHER" id="PTHR32263">
    <property type="entry name" value="INACTIVE POLY [ADP-RIBOSE] POLYMERASE SRO4-RELATED"/>
    <property type="match status" value="1"/>
</dbReference>
<name>A0AA86VC80_9FABA</name>
<keyword evidence="2" id="KW-0217">Developmental protein</keyword>
<keyword evidence="4" id="KW-0539">Nucleus</keyword>
<feature type="domain" description="PARP catalytic" evidence="5">
    <location>
        <begin position="350"/>
        <end position="569"/>
    </location>
</feature>
<dbReference type="Gene3D" id="3.90.228.10">
    <property type="match status" value="1"/>
</dbReference>
<dbReference type="Gramene" id="rna-AYBTSS11_LOCUS5056">
    <property type="protein sequence ID" value="CAJ1931086.1"/>
    <property type="gene ID" value="gene-AYBTSS11_LOCUS5056"/>
</dbReference>
<dbReference type="Pfam" id="PF12174">
    <property type="entry name" value="RST"/>
    <property type="match status" value="1"/>
</dbReference>
<comment type="subcellular location">
    <subcellularLocation>
        <location evidence="1">Nucleus</location>
    </subcellularLocation>
</comment>
<evidence type="ECO:0000313" key="7">
    <source>
        <dbReference type="EMBL" id="CAJ1931086.1"/>
    </source>
</evidence>
<protein>
    <recommendedName>
        <fullName evidence="9">Inactive poly [ADP-ribose] polymerase RCD1</fullName>
    </recommendedName>
</protein>
<evidence type="ECO:0000256" key="4">
    <source>
        <dbReference type="ARBA" id="ARBA00023242"/>
    </source>
</evidence>
<evidence type="ECO:0000256" key="3">
    <source>
        <dbReference type="ARBA" id="ARBA00023016"/>
    </source>
</evidence>
<proteinExistence type="predicted"/>
<evidence type="ECO:0000256" key="2">
    <source>
        <dbReference type="ARBA" id="ARBA00022473"/>
    </source>
</evidence>
<dbReference type="SUPFAM" id="SSF56399">
    <property type="entry name" value="ADP-ribosylation"/>
    <property type="match status" value="1"/>
</dbReference>
<evidence type="ECO:0000259" key="5">
    <source>
        <dbReference type="PROSITE" id="PS51059"/>
    </source>
</evidence>
<feature type="domain" description="RST" evidence="6">
    <location>
        <begin position="596"/>
        <end position="667"/>
    </location>
</feature>